<organism evidence="2 3">
    <name type="scientific">Vigna mungo</name>
    <name type="common">Black gram</name>
    <name type="synonym">Phaseolus mungo</name>
    <dbReference type="NCBI Taxonomy" id="3915"/>
    <lineage>
        <taxon>Eukaryota</taxon>
        <taxon>Viridiplantae</taxon>
        <taxon>Streptophyta</taxon>
        <taxon>Embryophyta</taxon>
        <taxon>Tracheophyta</taxon>
        <taxon>Spermatophyta</taxon>
        <taxon>Magnoliopsida</taxon>
        <taxon>eudicotyledons</taxon>
        <taxon>Gunneridae</taxon>
        <taxon>Pentapetalae</taxon>
        <taxon>rosids</taxon>
        <taxon>fabids</taxon>
        <taxon>Fabales</taxon>
        <taxon>Fabaceae</taxon>
        <taxon>Papilionoideae</taxon>
        <taxon>50 kb inversion clade</taxon>
        <taxon>NPAAA clade</taxon>
        <taxon>indigoferoid/millettioid clade</taxon>
        <taxon>Phaseoleae</taxon>
        <taxon>Vigna</taxon>
    </lineage>
</organism>
<accession>A0AAQ3RLR4</accession>
<proteinExistence type="predicted"/>
<dbReference type="AlphaFoldDB" id="A0AAQ3RLR4"/>
<name>A0AAQ3RLR4_VIGMU</name>
<keyword evidence="3" id="KW-1185">Reference proteome</keyword>
<sequence>MICTSCVNFEPLLLIVIPLCHFLQFTSLPIHLQISCHIEYNSNLGRHRNPFPKRLQIFKTIHSSSFLFTTSSPMVKLCSLLHQVTNNQHRCYSPRVRCIPLGSSTDPYSSSPSSLPPPSFLLHPEIMHTHQISSVINTYLI</sequence>
<dbReference type="EMBL" id="CP144692">
    <property type="protein sequence ID" value="WVY96385.1"/>
    <property type="molecule type" value="Genomic_DNA"/>
</dbReference>
<dbReference type="Proteomes" id="UP001374535">
    <property type="component" value="Chromosome 9"/>
</dbReference>
<evidence type="ECO:0000313" key="3">
    <source>
        <dbReference type="Proteomes" id="UP001374535"/>
    </source>
</evidence>
<keyword evidence="1" id="KW-0732">Signal</keyword>
<gene>
    <name evidence="2" type="ORF">V8G54_028536</name>
</gene>
<feature type="chain" id="PRO_5043042721" evidence="1">
    <location>
        <begin position="23"/>
        <end position="141"/>
    </location>
</feature>
<reference evidence="2 3" key="1">
    <citation type="journal article" date="2023" name="Life. Sci Alliance">
        <title>Evolutionary insights into 3D genome organization and epigenetic landscape of Vigna mungo.</title>
        <authorList>
            <person name="Junaid A."/>
            <person name="Singh B."/>
            <person name="Bhatia S."/>
        </authorList>
    </citation>
    <scope>NUCLEOTIDE SEQUENCE [LARGE SCALE GENOMIC DNA]</scope>
    <source>
        <strain evidence="2">Urdbean</strain>
    </source>
</reference>
<protein>
    <submittedName>
        <fullName evidence="2">Uncharacterized protein</fullName>
    </submittedName>
</protein>
<feature type="signal peptide" evidence="1">
    <location>
        <begin position="1"/>
        <end position="22"/>
    </location>
</feature>
<evidence type="ECO:0000256" key="1">
    <source>
        <dbReference type="SAM" id="SignalP"/>
    </source>
</evidence>
<evidence type="ECO:0000313" key="2">
    <source>
        <dbReference type="EMBL" id="WVY96385.1"/>
    </source>
</evidence>